<keyword evidence="1" id="KW-0479">Metal-binding</keyword>
<accession>A0A9W9J658</accession>
<dbReference type="InterPro" id="IPR037523">
    <property type="entry name" value="VOC_core"/>
</dbReference>
<sequence length="349" mass="39764">MAATNHGASVPDIVAIGPERENIAEWQQRCSIDKNKQIRLVKLAHMRYQHPDLDQITTFLQDFGMTVAKRTEDQIWYRGYGVDQYVYYARKGPKEYLGGTFAVESYEDLEKAAQLPTATKIQELLDAPGGGFLVTLKDPEGFPVNLMFGQTPAEKGAFPEKLTINYEEEKPRVRRFQRFNPGPAAVHKARLGHFGVCTQQFEDLVTFYTTTFNIVPTDFLYVEKEGKKQNVALFAHIDRGNEHVDHHSFFMSTNTTTHAHHCSFEVHDFDTQKLGHQWLADKNYKSVWGVGRHILGSQIFDYWWDTTGNMIEHYADGDLVNDQTPIGYGPAGDESLAVWGPEVPAWFLK</sequence>
<feature type="domain" description="VOC" evidence="2">
    <location>
        <begin position="42"/>
        <end position="149"/>
    </location>
</feature>
<dbReference type="OrthoDB" id="3360610at2759"/>
<dbReference type="PANTHER" id="PTHR43048:SF3">
    <property type="entry name" value="METHYLMALONYL-COA EPIMERASE, MITOCHONDRIAL"/>
    <property type="match status" value="1"/>
</dbReference>
<proteinExistence type="predicted"/>
<dbReference type="InterPro" id="IPR029068">
    <property type="entry name" value="Glyas_Bleomycin-R_OHBP_Dase"/>
</dbReference>
<dbReference type="FunFam" id="3.10.180.10:FF:000034">
    <property type="entry name" value="Glyoxalase/Bleomycin resistance protein/Dihydroxybiphenyl dioxygenase"/>
    <property type="match status" value="1"/>
</dbReference>
<dbReference type="SUPFAM" id="SSF54593">
    <property type="entry name" value="Glyoxalase/Bleomycin resistance protein/Dihydroxybiphenyl dioxygenase"/>
    <property type="match status" value="1"/>
</dbReference>
<dbReference type="PANTHER" id="PTHR43048">
    <property type="entry name" value="METHYLMALONYL-COA EPIMERASE"/>
    <property type="match status" value="1"/>
</dbReference>
<evidence type="ECO:0000313" key="3">
    <source>
        <dbReference type="EMBL" id="KAJ5190347.1"/>
    </source>
</evidence>
<reference evidence="3" key="2">
    <citation type="journal article" date="2023" name="IMA Fungus">
        <title>Comparative genomic study of the Penicillium genus elucidates a diverse pangenome and 15 lateral gene transfer events.</title>
        <authorList>
            <person name="Petersen C."/>
            <person name="Sorensen T."/>
            <person name="Nielsen M.R."/>
            <person name="Sondergaard T.E."/>
            <person name="Sorensen J.L."/>
            <person name="Fitzpatrick D.A."/>
            <person name="Frisvad J.C."/>
            <person name="Nielsen K.L."/>
        </authorList>
    </citation>
    <scope>NUCLEOTIDE SEQUENCE</scope>
    <source>
        <strain evidence="3">IBT 15544</strain>
    </source>
</reference>
<dbReference type="InterPro" id="IPR051785">
    <property type="entry name" value="MMCE/EMCE_epimerase"/>
</dbReference>
<evidence type="ECO:0000259" key="2">
    <source>
        <dbReference type="PROSITE" id="PS51819"/>
    </source>
</evidence>
<dbReference type="GO" id="GO:0046491">
    <property type="term" value="P:L-methylmalonyl-CoA metabolic process"/>
    <property type="evidence" value="ECO:0007669"/>
    <property type="project" value="TreeGrafter"/>
</dbReference>
<organism evidence="3 4">
    <name type="scientific">Penicillium cinerascens</name>
    <dbReference type="NCBI Taxonomy" id="70096"/>
    <lineage>
        <taxon>Eukaryota</taxon>
        <taxon>Fungi</taxon>
        <taxon>Dikarya</taxon>
        <taxon>Ascomycota</taxon>
        <taxon>Pezizomycotina</taxon>
        <taxon>Eurotiomycetes</taxon>
        <taxon>Eurotiomycetidae</taxon>
        <taxon>Eurotiales</taxon>
        <taxon>Aspergillaceae</taxon>
        <taxon>Penicillium</taxon>
    </lineage>
</organism>
<evidence type="ECO:0000256" key="1">
    <source>
        <dbReference type="ARBA" id="ARBA00022723"/>
    </source>
</evidence>
<dbReference type="RefSeq" id="XP_058303287.1">
    <property type="nucleotide sequence ID" value="XM_058456388.1"/>
</dbReference>
<dbReference type="EMBL" id="JAPQKR010000016">
    <property type="protein sequence ID" value="KAJ5190347.1"/>
    <property type="molecule type" value="Genomic_DNA"/>
</dbReference>
<dbReference type="AlphaFoldDB" id="A0A9W9J658"/>
<dbReference type="PROSITE" id="PS51819">
    <property type="entry name" value="VOC"/>
    <property type="match status" value="2"/>
</dbReference>
<dbReference type="GO" id="GO:0046872">
    <property type="term" value="F:metal ion binding"/>
    <property type="evidence" value="ECO:0007669"/>
    <property type="project" value="UniProtKB-KW"/>
</dbReference>
<dbReference type="Proteomes" id="UP001150904">
    <property type="component" value="Unassembled WGS sequence"/>
</dbReference>
<name>A0A9W9J658_9EURO</name>
<dbReference type="GeneID" id="83183689"/>
<protein>
    <recommendedName>
        <fullName evidence="2">VOC domain-containing protein</fullName>
    </recommendedName>
</protein>
<reference evidence="3" key="1">
    <citation type="submission" date="2022-12" db="EMBL/GenBank/DDBJ databases">
        <authorList>
            <person name="Petersen C."/>
        </authorList>
    </citation>
    <scope>NUCLEOTIDE SEQUENCE</scope>
    <source>
        <strain evidence="3">IBT 15544</strain>
    </source>
</reference>
<comment type="caution">
    <text evidence="3">The sequence shown here is derived from an EMBL/GenBank/DDBJ whole genome shotgun (WGS) entry which is preliminary data.</text>
</comment>
<dbReference type="CDD" id="cd07267">
    <property type="entry name" value="THT_Oxygenase_N"/>
    <property type="match status" value="1"/>
</dbReference>
<dbReference type="Gene3D" id="3.10.180.10">
    <property type="entry name" value="2,3-Dihydroxybiphenyl 1,2-Dioxygenase, domain 1"/>
    <property type="match status" value="2"/>
</dbReference>
<evidence type="ECO:0000313" key="4">
    <source>
        <dbReference type="Proteomes" id="UP001150904"/>
    </source>
</evidence>
<feature type="domain" description="VOC" evidence="2">
    <location>
        <begin position="190"/>
        <end position="316"/>
    </location>
</feature>
<dbReference type="GO" id="GO:0004493">
    <property type="term" value="F:methylmalonyl-CoA epimerase activity"/>
    <property type="evidence" value="ECO:0007669"/>
    <property type="project" value="TreeGrafter"/>
</dbReference>
<dbReference type="FunFam" id="3.10.180.10:FF:000039">
    <property type="entry name" value="Trihydroxytoluene oxygenase (AFU_orthologue AFUA_8G02470)"/>
    <property type="match status" value="1"/>
</dbReference>
<keyword evidence="4" id="KW-1185">Reference proteome</keyword>
<gene>
    <name evidence="3" type="ORF">N7498_009332</name>
</gene>
<dbReference type="CDD" id="cd07257">
    <property type="entry name" value="THT_oxygenase_C"/>
    <property type="match status" value="1"/>
</dbReference>
<dbReference type="GO" id="GO:0005739">
    <property type="term" value="C:mitochondrion"/>
    <property type="evidence" value="ECO:0007669"/>
    <property type="project" value="TreeGrafter"/>
</dbReference>